<reference evidence="15 16" key="1">
    <citation type="submission" date="2025-04" db="UniProtKB">
        <authorList>
            <consortium name="RefSeq"/>
        </authorList>
    </citation>
    <scope>IDENTIFICATION</scope>
    <source>
        <tissue evidence="15 16">Leaves</tissue>
    </source>
</reference>
<gene>
    <name evidence="15" type="primary">LOC109003471</name>
    <name evidence="16" type="synonym">LOC109003472</name>
</gene>
<organism evidence="14 15">
    <name type="scientific">Juglans regia</name>
    <name type="common">English walnut</name>
    <dbReference type="NCBI Taxonomy" id="51240"/>
    <lineage>
        <taxon>Eukaryota</taxon>
        <taxon>Viridiplantae</taxon>
        <taxon>Streptophyta</taxon>
        <taxon>Embryophyta</taxon>
        <taxon>Tracheophyta</taxon>
        <taxon>Spermatophyta</taxon>
        <taxon>Magnoliopsida</taxon>
        <taxon>eudicotyledons</taxon>
        <taxon>Gunneridae</taxon>
        <taxon>Pentapetalae</taxon>
        <taxon>rosids</taxon>
        <taxon>fabids</taxon>
        <taxon>Fagales</taxon>
        <taxon>Juglandaceae</taxon>
        <taxon>Juglans</taxon>
    </lineage>
</organism>
<dbReference type="Pfam" id="PF00067">
    <property type="entry name" value="p450"/>
    <property type="match status" value="1"/>
</dbReference>
<accession>A0A2I4HGC0</accession>
<evidence type="ECO:0000313" key="15">
    <source>
        <dbReference type="RefSeq" id="XP_018837158.1"/>
    </source>
</evidence>
<dbReference type="OrthoDB" id="1470350at2759"/>
<protein>
    <submittedName>
        <fullName evidence="15 16">Beta-amyrin 11-oxidase-like</fullName>
    </submittedName>
</protein>
<evidence type="ECO:0000256" key="3">
    <source>
        <dbReference type="ARBA" id="ARBA00010617"/>
    </source>
</evidence>
<feature type="binding site" description="axial binding residue" evidence="11">
    <location>
        <position position="441"/>
    </location>
    <ligand>
        <name>heme</name>
        <dbReference type="ChEBI" id="CHEBI:30413"/>
    </ligand>
    <ligandPart>
        <name>Fe</name>
        <dbReference type="ChEBI" id="CHEBI:18248"/>
    </ligandPart>
</feature>
<evidence type="ECO:0000256" key="7">
    <source>
        <dbReference type="ARBA" id="ARBA00022989"/>
    </source>
</evidence>
<dbReference type="GO" id="GO:0020037">
    <property type="term" value="F:heme binding"/>
    <property type="evidence" value="ECO:0007669"/>
    <property type="project" value="InterPro"/>
</dbReference>
<dbReference type="GeneID" id="109003471"/>
<keyword evidence="6 11" id="KW-0479">Metal-binding</keyword>
<keyword evidence="4 11" id="KW-0349">Heme</keyword>
<evidence type="ECO:0000256" key="8">
    <source>
        <dbReference type="ARBA" id="ARBA00023002"/>
    </source>
</evidence>
<dbReference type="PRINTS" id="PR00463">
    <property type="entry name" value="EP450I"/>
</dbReference>
<keyword evidence="7 13" id="KW-1133">Transmembrane helix</keyword>
<dbReference type="InterPro" id="IPR002401">
    <property type="entry name" value="Cyt_P450_E_grp-I"/>
</dbReference>
<keyword evidence="12" id="KW-0503">Monooxygenase</keyword>
<keyword evidence="10 13" id="KW-0472">Membrane</keyword>
<dbReference type="InterPro" id="IPR036396">
    <property type="entry name" value="Cyt_P450_sf"/>
</dbReference>
<dbReference type="Proteomes" id="UP000235220">
    <property type="component" value="Chromosome 15"/>
</dbReference>
<dbReference type="KEGG" id="jre:109003471"/>
<evidence type="ECO:0000256" key="13">
    <source>
        <dbReference type="SAM" id="Phobius"/>
    </source>
</evidence>
<evidence type="ECO:0000256" key="10">
    <source>
        <dbReference type="ARBA" id="ARBA00023136"/>
    </source>
</evidence>
<keyword evidence="9 11" id="KW-0408">Iron</keyword>
<evidence type="ECO:0000313" key="14">
    <source>
        <dbReference type="Proteomes" id="UP000235220"/>
    </source>
</evidence>
<dbReference type="RefSeq" id="XP_018837158.1">
    <property type="nucleotide sequence ID" value="XM_018981613.2"/>
</dbReference>
<evidence type="ECO:0000256" key="2">
    <source>
        <dbReference type="ARBA" id="ARBA00004167"/>
    </source>
</evidence>
<comment type="cofactor">
    <cofactor evidence="1 11">
        <name>heme</name>
        <dbReference type="ChEBI" id="CHEBI:30413"/>
    </cofactor>
</comment>
<dbReference type="InterPro" id="IPR017972">
    <property type="entry name" value="Cyt_P450_CS"/>
</dbReference>
<dbReference type="SUPFAM" id="SSF48264">
    <property type="entry name" value="Cytochrome P450"/>
    <property type="match status" value="1"/>
</dbReference>
<keyword evidence="8 12" id="KW-0560">Oxidoreductase</keyword>
<dbReference type="Gene3D" id="1.10.630.10">
    <property type="entry name" value="Cytochrome P450"/>
    <property type="match status" value="1"/>
</dbReference>
<evidence type="ECO:0000256" key="12">
    <source>
        <dbReference type="RuleBase" id="RU000461"/>
    </source>
</evidence>
<comment type="similarity">
    <text evidence="3 12">Belongs to the cytochrome P450 family.</text>
</comment>
<keyword evidence="14" id="KW-1185">Reference proteome</keyword>
<dbReference type="PROSITE" id="PS00086">
    <property type="entry name" value="CYTOCHROME_P450"/>
    <property type="match status" value="1"/>
</dbReference>
<dbReference type="GO" id="GO:0048868">
    <property type="term" value="P:pollen tube development"/>
    <property type="evidence" value="ECO:0000318"/>
    <property type="project" value="GO_Central"/>
</dbReference>
<dbReference type="RefSeq" id="XP_035541923.1">
    <property type="nucleotide sequence ID" value="XM_035686030.1"/>
</dbReference>
<sequence>MEFIIWSILAVLLGVYVFVFQFLKGFNEWYYVGRLGKTQYPLPPGDMGWPFIGSLRAFLKAFRSGDPESFMHNLFSKYEKTGIYKTYLFGSPCVIVTIPETCRRVLTDDETFKLGYPKAVRILTGRTSFHNLSGSEHKRLRRLTTSPINGHEELAGHIDMIEGIVATAIEECASMKKPIELLTECRRIGFQVITNIFISSYCKTINISSVESLYNDLNIGMKSQAINLPGFAFHRGLKARKKLIKIFQSILEQKKAEMKANMNSNQTEAKKDLMDLLLGVRDEDGRGLEEEDIIDLIIVFMLAGHESSAHISMWAVIYLSQHPEVFRKAKEEQVEIVKRRPSTQKGLSLAEIRQMDYLSKVINETLRRASITVSIFREAKVDVNLNGYLIPKGWKALVWNRSVHMDPELYENPKQFDPSRWDNYKPKLGSFIPFGAGVRVCPGSALARLEISAFLHYLLLNYTVELVNPDCPVTYVPTARPTDLGLARIIKVT</sequence>
<evidence type="ECO:0000256" key="4">
    <source>
        <dbReference type="ARBA" id="ARBA00022617"/>
    </source>
</evidence>
<dbReference type="Gramene" id="Jr15_10160_p1">
    <property type="protein sequence ID" value="cds.Jr15_10160_p1"/>
    <property type="gene ID" value="Jr15_10160"/>
</dbReference>
<keyword evidence="5 13" id="KW-0812">Transmembrane</keyword>
<feature type="transmembrane region" description="Helical" evidence="13">
    <location>
        <begin position="6"/>
        <end position="23"/>
    </location>
</feature>
<dbReference type="PANTHER" id="PTHR24286">
    <property type="entry name" value="CYTOCHROME P450 26"/>
    <property type="match status" value="1"/>
</dbReference>
<dbReference type="GO" id="GO:0005783">
    <property type="term" value="C:endoplasmic reticulum"/>
    <property type="evidence" value="ECO:0000318"/>
    <property type="project" value="GO_Central"/>
</dbReference>
<proteinExistence type="inferred from homology"/>
<evidence type="ECO:0000256" key="1">
    <source>
        <dbReference type="ARBA" id="ARBA00001971"/>
    </source>
</evidence>
<comment type="subcellular location">
    <subcellularLocation>
        <location evidence="2">Membrane</location>
        <topology evidence="2">Single-pass membrane protein</topology>
    </subcellularLocation>
</comment>
<dbReference type="PRINTS" id="PR00385">
    <property type="entry name" value="P450"/>
</dbReference>
<dbReference type="GO" id="GO:0016020">
    <property type="term" value="C:membrane"/>
    <property type="evidence" value="ECO:0007669"/>
    <property type="project" value="UniProtKB-SubCell"/>
</dbReference>
<evidence type="ECO:0000256" key="6">
    <source>
        <dbReference type="ARBA" id="ARBA00022723"/>
    </source>
</evidence>
<dbReference type="AlphaFoldDB" id="A0A2I4HGC0"/>
<evidence type="ECO:0000256" key="9">
    <source>
        <dbReference type="ARBA" id="ARBA00023004"/>
    </source>
</evidence>
<name>A0A2I4HGC0_JUGRE</name>
<evidence type="ECO:0000313" key="16">
    <source>
        <dbReference type="RefSeq" id="XP_035541923.1"/>
    </source>
</evidence>
<dbReference type="GO" id="GO:0051777">
    <property type="term" value="F:ent-kaurenoic acid monooxygenase activity"/>
    <property type="evidence" value="ECO:0000318"/>
    <property type="project" value="GO_Central"/>
</dbReference>
<evidence type="ECO:0000256" key="5">
    <source>
        <dbReference type="ARBA" id="ARBA00022692"/>
    </source>
</evidence>
<dbReference type="PANTHER" id="PTHR24286:SF199">
    <property type="entry name" value="CYTOCHROME P450 88D6"/>
    <property type="match status" value="1"/>
</dbReference>
<dbReference type="STRING" id="51240.A0A2I4HGC0"/>
<evidence type="ECO:0000256" key="11">
    <source>
        <dbReference type="PIRSR" id="PIRSR602401-1"/>
    </source>
</evidence>
<dbReference type="KEGG" id="jre:109003472"/>
<dbReference type="InterPro" id="IPR001128">
    <property type="entry name" value="Cyt_P450"/>
</dbReference>
<dbReference type="GO" id="GO:0005506">
    <property type="term" value="F:iron ion binding"/>
    <property type="evidence" value="ECO:0007669"/>
    <property type="project" value="InterPro"/>
</dbReference>